<evidence type="ECO:0000313" key="8">
    <source>
        <dbReference type="Proteomes" id="UP001549921"/>
    </source>
</evidence>
<sequence>MRKALEGWGGGLSVGGLKISNLRYADDTTLVAKTGAEMVDLLNRLDTVSREMGLYINQAKTKIMIVDRSRELQDVHLLSQYDIVEDFVYLGSSISNKGGTEGEIRRRIGMAKSAMTQLEKVWKDRNVLNKTKIYIVRTLVFPIFLYGAESWTIKMADRRRIDAFEMWCWRRLLRIPWTAHRTNISILKELKITQRLSSICLKKVLTYFGHIVRKPSDNLEKLMITGKMEGKRLRGRSPIRWSDLVTKALNTTITDALNHAKDRDRWKQLCGGISDGREHHDAQH</sequence>
<gene>
    <name evidence="5" type="ORF">ABMA27_003457</name>
    <name evidence="3" type="ORF">ABMA27_003700</name>
    <name evidence="4" type="ORF">ABMA27_004057</name>
    <name evidence="6" type="ORF">ABMA27_006947</name>
    <name evidence="2" type="ORF">ABMA28_000761</name>
</gene>
<dbReference type="EMBL" id="JBEUOH010000014">
    <property type="protein sequence ID" value="KAL0879744.1"/>
    <property type="molecule type" value="Genomic_DNA"/>
</dbReference>
<accession>A0ABD0T3P2</accession>
<dbReference type="InterPro" id="IPR000477">
    <property type="entry name" value="RT_dom"/>
</dbReference>
<evidence type="ECO:0000313" key="3">
    <source>
        <dbReference type="EMBL" id="KAL0878622.1"/>
    </source>
</evidence>
<dbReference type="EMBL" id="JBEUOH010000015">
    <property type="protein sequence ID" value="KAL0879100.1"/>
    <property type="molecule type" value="Genomic_DNA"/>
</dbReference>
<dbReference type="PROSITE" id="PS50878">
    <property type="entry name" value="RT_POL"/>
    <property type="match status" value="1"/>
</dbReference>
<feature type="domain" description="Reverse transcriptase" evidence="1">
    <location>
        <begin position="1"/>
        <end position="94"/>
    </location>
</feature>
<dbReference type="PANTHER" id="PTHR47027:SF8">
    <property type="entry name" value="RIBONUCLEASE H"/>
    <property type="match status" value="1"/>
</dbReference>
<proteinExistence type="predicted"/>
<evidence type="ECO:0000313" key="6">
    <source>
        <dbReference type="EMBL" id="KAL0901772.1"/>
    </source>
</evidence>
<comment type="caution">
    <text evidence="2">The sequence shown here is derived from an EMBL/GenBank/DDBJ whole genome shotgun (WGS) entry which is preliminary data.</text>
</comment>
<dbReference type="PANTHER" id="PTHR47027">
    <property type="entry name" value="REVERSE TRANSCRIPTASE DOMAIN-CONTAINING PROTEIN"/>
    <property type="match status" value="1"/>
</dbReference>
<protein>
    <recommendedName>
        <fullName evidence="1">Reverse transcriptase domain-containing protein</fullName>
    </recommendedName>
</protein>
<organism evidence="2 8">
    <name type="scientific">Loxostege sticticalis</name>
    <name type="common">Beet webworm moth</name>
    <dbReference type="NCBI Taxonomy" id="481309"/>
    <lineage>
        <taxon>Eukaryota</taxon>
        <taxon>Metazoa</taxon>
        <taxon>Ecdysozoa</taxon>
        <taxon>Arthropoda</taxon>
        <taxon>Hexapoda</taxon>
        <taxon>Insecta</taxon>
        <taxon>Pterygota</taxon>
        <taxon>Neoptera</taxon>
        <taxon>Endopterygota</taxon>
        <taxon>Lepidoptera</taxon>
        <taxon>Glossata</taxon>
        <taxon>Ditrysia</taxon>
        <taxon>Pyraloidea</taxon>
        <taxon>Crambidae</taxon>
        <taxon>Pyraustinae</taxon>
        <taxon>Loxostege</taxon>
    </lineage>
</organism>
<dbReference type="EMBL" id="JBEUOH010000002">
    <property type="protein sequence ID" value="KAL0901772.1"/>
    <property type="molecule type" value="Genomic_DNA"/>
</dbReference>
<dbReference type="EMBL" id="JBEUOH010000015">
    <property type="protein sequence ID" value="KAL0878622.1"/>
    <property type="molecule type" value="Genomic_DNA"/>
</dbReference>
<evidence type="ECO:0000313" key="7">
    <source>
        <dbReference type="Proteomes" id="UP001549920"/>
    </source>
</evidence>
<dbReference type="Proteomes" id="UP001549920">
    <property type="component" value="Unassembled WGS sequence"/>
</dbReference>
<evidence type="ECO:0000313" key="4">
    <source>
        <dbReference type="EMBL" id="KAL0879100.1"/>
    </source>
</evidence>
<evidence type="ECO:0000313" key="2">
    <source>
        <dbReference type="EMBL" id="KAL0832559.1"/>
    </source>
</evidence>
<evidence type="ECO:0000313" key="5">
    <source>
        <dbReference type="EMBL" id="KAL0879744.1"/>
    </source>
</evidence>
<keyword evidence="7" id="KW-1185">Reference proteome</keyword>
<dbReference type="AlphaFoldDB" id="A0ABD0T3P2"/>
<dbReference type="EMBL" id="JBEDNZ010000010">
    <property type="protein sequence ID" value="KAL0832559.1"/>
    <property type="molecule type" value="Genomic_DNA"/>
</dbReference>
<name>A0ABD0T3P2_LOXSC</name>
<evidence type="ECO:0000259" key="1">
    <source>
        <dbReference type="PROSITE" id="PS50878"/>
    </source>
</evidence>
<dbReference type="Proteomes" id="UP001549921">
    <property type="component" value="Unassembled WGS sequence"/>
</dbReference>
<reference evidence="7 8" key="1">
    <citation type="submission" date="2024-06" db="EMBL/GenBank/DDBJ databases">
        <title>A chromosome-level genome assembly of beet webworm, Loxostege sticticalis.</title>
        <authorList>
            <person name="Zhang Y."/>
        </authorList>
    </citation>
    <scope>NUCLEOTIDE SEQUENCE [LARGE SCALE GENOMIC DNA]</scope>
    <source>
        <strain evidence="3">AQ026</strain>
        <strain evidence="2">AQ028</strain>
        <tissue evidence="2">Male pupae</tissue>
        <tissue evidence="3">Whole body</tissue>
    </source>
</reference>